<dbReference type="InterPro" id="IPR014718">
    <property type="entry name" value="GH-type_carb-bd"/>
</dbReference>
<dbReference type="FunFam" id="2.70.98.10:FF:000001">
    <property type="entry name" value="Glucans biosynthesis protein G"/>
    <property type="match status" value="1"/>
</dbReference>
<dbReference type="InterPro" id="IPR011013">
    <property type="entry name" value="Gal_mutarotase_sf_dom"/>
</dbReference>
<dbReference type="Pfam" id="PF04349">
    <property type="entry name" value="MdoG"/>
    <property type="match status" value="1"/>
</dbReference>
<dbReference type="GO" id="GO:0051274">
    <property type="term" value="P:beta-glucan biosynthetic process"/>
    <property type="evidence" value="ECO:0007669"/>
    <property type="project" value="TreeGrafter"/>
</dbReference>
<dbReference type="Gene3D" id="2.60.40.10">
    <property type="entry name" value="Immunoglobulins"/>
    <property type="match status" value="1"/>
</dbReference>
<dbReference type="SUPFAM" id="SSF81296">
    <property type="entry name" value="E set domains"/>
    <property type="match status" value="1"/>
</dbReference>
<dbReference type="PIRSF" id="PIRSF006281">
    <property type="entry name" value="MdoG"/>
    <property type="match status" value="1"/>
</dbReference>
<dbReference type="GO" id="GO:0030288">
    <property type="term" value="C:outer membrane-bounded periplasmic space"/>
    <property type="evidence" value="ECO:0007669"/>
    <property type="project" value="TreeGrafter"/>
</dbReference>
<accession>A0AAE3VLC9</accession>
<evidence type="ECO:0000256" key="3">
    <source>
        <dbReference type="ARBA" id="ARBA00009284"/>
    </source>
</evidence>
<gene>
    <name evidence="9" type="ORF">J2S73_000485</name>
</gene>
<dbReference type="GO" id="GO:0003824">
    <property type="term" value="F:catalytic activity"/>
    <property type="evidence" value="ECO:0007669"/>
    <property type="project" value="InterPro"/>
</dbReference>
<comment type="similarity">
    <text evidence="3">Belongs to the OpgD/OpgG family.</text>
</comment>
<comment type="subcellular location">
    <subcellularLocation>
        <location evidence="1">Periplasm</location>
    </subcellularLocation>
</comment>
<keyword evidence="6" id="KW-0574">Periplasm</keyword>
<keyword evidence="5 7" id="KW-0732">Signal</keyword>
<feature type="domain" description="Glucan biosynthesis periplasmic MdoG C-terminal" evidence="8">
    <location>
        <begin position="42"/>
        <end position="519"/>
    </location>
</feature>
<evidence type="ECO:0000313" key="10">
    <source>
        <dbReference type="Proteomes" id="UP001229244"/>
    </source>
</evidence>
<organism evidence="9 10">
    <name type="scientific">Amorphus orientalis</name>
    <dbReference type="NCBI Taxonomy" id="649198"/>
    <lineage>
        <taxon>Bacteria</taxon>
        <taxon>Pseudomonadati</taxon>
        <taxon>Pseudomonadota</taxon>
        <taxon>Alphaproteobacteria</taxon>
        <taxon>Hyphomicrobiales</taxon>
        <taxon>Amorphaceae</taxon>
        <taxon>Amorphus</taxon>
    </lineage>
</organism>
<reference evidence="9" key="1">
    <citation type="submission" date="2023-07" db="EMBL/GenBank/DDBJ databases">
        <title>Genomic Encyclopedia of Type Strains, Phase IV (KMG-IV): sequencing the most valuable type-strain genomes for metagenomic binning, comparative biology and taxonomic classification.</title>
        <authorList>
            <person name="Goeker M."/>
        </authorList>
    </citation>
    <scope>NUCLEOTIDE SEQUENCE</scope>
    <source>
        <strain evidence="9">DSM 21202</strain>
    </source>
</reference>
<evidence type="ECO:0000256" key="7">
    <source>
        <dbReference type="SAM" id="SignalP"/>
    </source>
</evidence>
<dbReference type="InterPro" id="IPR007444">
    <property type="entry name" value="Glucan_biosyn_MdoG_C"/>
</dbReference>
<dbReference type="InterPro" id="IPR013783">
    <property type="entry name" value="Ig-like_fold"/>
</dbReference>
<proteinExistence type="inferred from homology"/>
<dbReference type="RefSeq" id="WP_306883833.1">
    <property type="nucleotide sequence ID" value="NZ_JAUSUL010000001.1"/>
</dbReference>
<dbReference type="AlphaFoldDB" id="A0AAE3VLC9"/>
<evidence type="ECO:0000259" key="8">
    <source>
        <dbReference type="Pfam" id="PF04349"/>
    </source>
</evidence>
<evidence type="ECO:0000256" key="4">
    <source>
        <dbReference type="ARBA" id="ARBA00015376"/>
    </source>
</evidence>
<dbReference type="InterPro" id="IPR014438">
    <property type="entry name" value="Glucan_biosyn_MdoG/MdoD"/>
</dbReference>
<evidence type="ECO:0000256" key="1">
    <source>
        <dbReference type="ARBA" id="ARBA00004418"/>
    </source>
</evidence>
<keyword evidence="10" id="KW-1185">Reference proteome</keyword>
<dbReference type="PANTHER" id="PTHR30504:SF4">
    <property type="entry name" value="GLUCANS BIOSYNTHESIS PROTEIN G"/>
    <property type="match status" value="1"/>
</dbReference>
<dbReference type="SUPFAM" id="SSF74650">
    <property type="entry name" value="Galactose mutarotase-like"/>
    <property type="match status" value="1"/>
</dbReference>
<name>A0AAE3VLC9_9HYPH</name>
<dbReference type="EMBL" id="JAUSUL010000001">
    <property type="protein sequence ID" value="MDQ0314048.1"/>
    <property type="molecule type" value="Genomic_DNA"/>
</dbReference>
<dbReference type="Gene3D" id="2.70.98.10">
    <property type="match status" value="1"/>
</dbReference>
<dbReference type="GO" id="GO:0030246">
    <property type="term" value="F:carbohydrate binding"/>
    <property type="evidence" value="ECO:0007669"/>
    <property type="project" value="InterPro"/>
</dbReference>
<evidence type="ECO:0000256" key="2">
    <source>
        <dbReference type="ARBA" id="ARBA00005001"/>
    </source>
</evidence>
<comment type="caution">
    <text evidence="9">The sequence shown here is derived from an EMBL/GenBank/DDBJ whole genome shotgun (WGS) entry which is preliminary data.</text>
</comment>
<evidence type="ECO:0000256" key="6">
    <source>
        <dbReference type="ARBA" id="ARBA00022764"/>
    </source>
</evidence>
<evidence type="ECO:0000256" key="5">
    <source>
        <dbReference type="ARBA" id="ARBA00022729"/>
    </source>
</evidence>
<feature type="signal peptide" evidence="7">
    <location>
        <begin position="1"/>
        <end position="26"/>
    </location>
</feature>
<protein>
    <recommendedName>
        <fullName evidence="4">Glucans biosynthesis protein G</fullName>
    </recommendedName>
</protein>
<dbReference type="PANTHER" id="PTHR30504">
    <property type="entry name" value="GLUCANS BIOSYNTHESIS PROTEIN"/>
    <property type="match status" value="1"/>
</dbReference>
<feature type="chain" id="PRO_5042066820" description="Glucans biosynthesis protein G" evidence="7">
    <location>
        <begin position="27"/>
        <end position="528"/>
    </location>
</feature>
<dbReference type="InterPro" id="IPR014756">
    <property type="entry name" value="Ig_E-set"/>
</dbReference>
<dbReference type="Proteomes" id="UP001229244">
    <property type="component" value="Unassembled WGS sequence"/>
</dbReference>
<evidence type="ECO:0000313" key="9">
    <source>
        <dbReference type="EMBL" id="MDQ0314048.1"/>
    </source>
</evidence>
<comment type="pathway">
    <text evidence="2">Glycan metabolism; osmoregulated periplasmic glucan (OPG) biosynthesis.</text>
</comment>
<sequence length="528" mass="59132">MITRRSVIGGLSGAIASSALIGSARAQDTAAEPSADPNSNAFSFDALTERMKARAAEAYTPPSSSVPDHIRQLDYEAYKQVAFRPDRAIWEGTDLPFRLQAFHTGWLFNEPVRLFEVVDGEARELTFSTEDFEYRPPLDAETFRNTELPGVAGFRVHFPLNRADVFDEVIAFQGASYFRAVGYGNVYGISARGLAIDTASSREEEFPRFTEFYIERPTPQSRQIRIYAALDSESVTGAYAFTVTPGRDTITDVTARLFFRNDVQRLGVAPMTSMFLYGENNRATFDDYRARVHDSEGLRIVRNNGDEIWRHLNNPRVLANSFFGEENPVSFALNQRHRAFADYEDAEARYDKRPSLRVEPRHGFEKGHVQLVEIPADADHMDNIVAFWTPADPIQAGASPEYAYRMVWGDAGSEESTLALAVSTRTGIGGTSGSRDDSIRKFVVDFSGGMLRGLRPDAPVTPATYVGGGEVVTSSLARVEDGLWRFAIDIRPEGERPVEMAVRLTVADRPLTETWLYQWRRGDENRRD</sequence>